<sequence>GDGVHAHHRGGGAGAVRLAGRGVRGVSEHHPPRPGAHARRPEGRGRALDRPRPRAGRPPHERLPGHRPGRAAGLRAEEGRAGDSGARDPPRPPPRVAHPRADVVPDRPRRRGPAGAGLGGAGRGGRGHQAGARGPRLPPARGRL</sequence>
<proteinExistence type="predicted"/>
<feature type="compositionally biased region" description="Basic residues" evidence="1">
    <location>
        <begin position="1"/>
        <end position="10"/>
    </location>
</feature>
<name>A0A6J4RFZ5_9ACTN</name>
<feature type="compositionally biased region" description="Gly residues" evidence="1">
    <location>
        <begin position="114"/>
        <end position="128"/>
    </location>
</feature>
<evidence type="ECO:0000256" key="1">
    <source>
        <dbReference type="SAM" id="MobiDB-lite"/>
    </source>
</evidence>
<accession>A0A6J4RFZ5</accession>
<evidence type="ECO:0000313" key="2">
    <source>
        <dbReference type="EMBL" id="CAA9464822.1"/>
    </source>
</evidence>
<dbReference type="AlphaFoldDB" id="A0A6J4RFZ5"/>
<organism evidence="2">
    <name type="scientific">uncultured Rubrobacteraceae bacterium</name>
    <dbReference type="NCBI Taxonomy" id="349277"/>
    <lineage>
        <taxon>Bacteria</taxon>
        <taxon>Bacillati</taxon>
        <taxon>Actinomycetota</taxon>
        <taxon>Rubrobacteria</taxon>
        <taxon>Rubrobacterales</taxon>
        <taxon>Rubrobacteraceae</taxon>
        <taxon>environmental samples</taxon>
    </lineage>
</organism>
<feature type="region of interest" description="Disordered" evidence="1">
    <location>
        <begin position="1"/>
        <end position="144"/>
    </location>
</feature>
<reference evidence="2" key="1">
    <citation type="submission" date="2020-02" db="EMBL/GenBank/DDBJ databases">
        <authorList>
            <person name="Meier V. D."/>
        </authorList>
    </citation>
    <scope>NUCLEOTIDE SEQUENCE</scope>
    <source>
        <strain evidence="2">AVDCRST_MAG12</strain>
    </source>
</reference>
<feature type="compositionally biased region" description="Basic and acidic residues" evidence="1">
    <location>
        <begin position="75"/>
        <end position="90"/>
    </location>
</feature>
<feature type="compositionally biased region" description="Low complexity" evidence="1">
    <location>
        <begin position="129"/>
        <end position="144"/>
    </location>
</feature>
<protein>
    <submittedName>
        <fullName evidence="2">HIT family protein</fullName>
    </submittedName>
</protein>
<gene>
    <name evidence="2" type="ORF">AVDCRST_MAG12-196</name>
</gene>
<feature type="non-terminal residue" evidence="2">
    <location>
        <position position="144"/>
    </location>
</feature>
<feature type="compositionally biased region" description="Basic and acidic residues" evidence="1">
    <location>
        <begin position="39"/>
        <end position="64"/>
    </location>
</feature>
<feature type="compositionally biased region" description="Low complexity" evidence="1">
    <location>
        <begin position="15"/>
        <end position="25"/>
    </location>
</feature>
<dbReference type="EMBL" id="CADCVK010000023">
    <property type="protein sequence ID" value="CAA9464822.1"/>
    <property type="molecule type" value="Genomic_DNA"/>
</dbReference>
<feature type="non-terminal residue" evidence="2">
    <location>
        <position position="1"/>
    </location>
</feature>